<dbReference type="Proteomes" id="UP001257060">
    <property type="component" value="Unassembled WGS sequence"/>
</dbReference>
<keyword evidence="3" id="KW-1185">Reference proteome</keyword>
<evidence type="ECO:0000313" key="3">
    <source>
        <dbReference type="Proteomes" id="UP001257060"/>
    </source>
</evidence>
<feature type="region of interest" description="Disordered" evidence="1">
    <location>
        <begin position="30"/>
        <end position="50"/>
    </location>
</feature>
<dbReference type="PROSITE" id="PS51318">
    <property type="entry name" value="TAT"/>
    <property type="match status" value="1"/>
</dbReference>
<accession>A0ABU2GKW9</accession>
<dbReference type="InterPro" id="IPR006311">
    <property type="entry name" value="TAT_signal"/>
</dbReference>
<proteinExistence type="predicted"/>
<protein>
    <recommendedName>
        <fullName evidence="4">Secreted glycoprotein</fullName>
    </recommendedName>
</protein>
<evidence type="ECO:0008006" key="4">
    <source>
        <dbReference type="Google" id="ProtNLM"/>
    </source>
</evidence>
<organism evidence="2 3">
    <name type="scientific">Halogeometricum salsisoli</name>
    <dbReference type="NCBI Taxonomy" id="2950536"/>
    <lineage>
        <taxon>Archaea</taxon>
        <taxon>Methanobacteriati</taxon>
        <taxon>Methanobacteriota</taxon>
        <taxon>Stenosarchaea group</taxon>
        <taxon>Halobacteria</taxon>
        <taxon>Halobacteriales</taxon>
        <taxon>Haloferacaceae</taxon>
        <taxon>Halogeometricum</taxon>
    </lineage>
</organism>
<evidence type="ECO:0000313" key="2">
    <source>
        <dbReference type="EMBL" id="MDS0301440.1"/>
    </source>
</evidence>
<gene>
    <name evidence="2" type="ORF">NDI76_22175</name>
</gene>
<dbReference type="EMBL" id="JAMQOP010000007">
    <property type="protein sequence ID" value="MDS0301440.1"/>
    <property type="molecule type" value="Genomic_DNA"/>
</dbReference>
<feature type="compositionally biased region" description="Polar residues" evidence="1">
    <location>
        <begin position="37"/>
        <end position="50"/>
    </location>
</feature>
<name>A0ABU2GKW9_9EURY</name>
<reference evidence="2 3" key="1">
    <citation type="submission" date="2022-06" db="EMBL/GenBank/DDBJ databases">
        <title>Halogeometricum sp. a new haloarchaeum isolate from saline soil.</title>
        <authorList>
            <person name="Strakova D."/>
            <person name="Galisteo C."/>
            <person name="Sanchez-Porro C."/>
            <person name="Ventosa A."/>
        </authorList>
    </citation>
    <scope>NUCLEOTIDE SEQUENCE [LARGE SCALE GENOMIC DNA]</scope>
    <source>
        <strain evidence="2 3">S1BR25-6</strain>
    </source>
</reference>
<comment type="caution">
    <text evidence="2">The sequence shown here is derived from an EMBL/GenBank/DDBJ whole genome shotgun (WGS) entry which is preliminary data.</text>
</comment>
<dbReference type="RefSeq" id="WP_310926352.1">
    <property type="nucleotide sequence ID" value="NZ_JAMQOP010000007.1"/>
</dbReference>
<evidence type="ECO:0000256" key="1">
    <source>
        <dbReference type="SAM" id="MobiDB-lite"/>
    </source>
</evidence>
<sequence length="286" mass="30613">MTNDHPHISRRNALRTVAGATLAGMAGCLNSGGRSGTSGDETTASDSQRPLTRVAVDGTTLVVELSAEADVDQVNLIQPNGELFGTRDVATGAQQVSFEIGTAYEPGEYRVVVLKGEENVVETSLPIQPSLSIVEMGTGRNQPEEMWDDSSDEITEEAFVTVENQGSGPDAITKLLFIGDVPYPSGEEGTNYADNEDVSGIYDPQSDSEVSKLIVAAGDRVTIYSSRSPFAFVPGSGTSCKDEQQSGEFELILETQVGETQLTKTYSIQYSASVETDDCEMTMREI</sequence>